<evidence type="ECO:0000256" key="9">
    <source>
        <dbReference type="RuleBase" id="RU004227"/>
    </source>
</evidence>
<evidence type="ECO:0000313" key="14">
    <source>
        <dbReference type="Proteomes" id="UP000266426"/>
    </source>
</evidence>
<feature type="transmembrane region" description="Helical" evidence="11">
    <location>
        <begin position="594"/>
        <end position="615"/>
    </location>
</feature>
<dbReference type="FunFam" id="3.40.50.300:FF:000668">
    <property type="entry name" value="Chromosomal replication initiator protein DnaA"/>
    <property type="match status" value="1"/>
</dbReference>
<evidence type="ECO:0000256" key="5">
    <source>
        <dbReference type="ARBA" id="ARBA00022840"/>
    </source>
</evidence>
<evidence type="ECO:0000256" key="4">
    <source>
        <dbReference type="ARBA" id="ARBA00022741"/>
    </source>
</evidence>
<dbReference type="PANTHER" id="PTHR30050:SF2">
    <property type="entry name" value="CHROMOSOMAL REPLICATION INITIATOR PROTEIN DNAA"/>
    <property type="match status" value="1"/>
</dbReference>
<feature type="compositionally biased region" description="Polar residues" evidence="10">
    <location>
        <begin position="482"/>
        <end position="496"/>
    </location>
</feature>
<dbReference type="PANTHER" id="PTHR30050">
    <property type="entry name" value="CHROMOSOMAL REPLICATION INITIATOR PROTEIN DNAA"/>
    <property type="match status" value="1"/>
</dbReference>
<keyword evidence="6" id="KW-0446">Lipid-binding</keyword>
<feature type="compositionally biased region" description="Polar residues" evidence="10">
    <location>
        <begin position="351"/>
        <end position="365"/>
    </location>
</feature>
<keyword evidence="2" id="KW-0963">Cytoplasm</keyword>
<protein>
    <recommendedName>
        <fullName evidence="8">Chromosomal replication initiator protein DnaA</fullName>
    </recommendedName>
</protein>
<evidence type="ECO:0000256" key="11">
    <source>
        <dbReference type="SAM" id="Phobius"/>
    </source>
</evidence>
<dbReference type="SUPFAM" id="SSF52540">
    <property type="entry name" value="P-loop containing nucleoside triphosphate hydrolases"/>
    <property type="match status" value="1"/>
</dbReference>
<dbReference type="Gene3D" id="1.10.8.60">
    <property type="match status" value="1"/>
</dbReference>
<keyword evidence="11" id="KW-0812">Transmembrane</keyword>
<evidence type="ECO:0000256" key="7">
    <source>
        <dbReference type="ARBA" id="ARBA00023125"/>
    </source>
</evidence>
<evidence type="ECO:0000259" key="12">
    <source>
        <dbReference type="SMART" id="SM00382"/>
    </source>
</evidence>
<organism evidence="13 14">
    <name type="scientific">Candidatus Auribacter fodinae</name>
    <dbReference type="NCBI Taxonomy" id="2093366"/>
    <lineage>
        <taxon>Bacteria</taxon>
        <taxon>Pseudomonadati</taxon>
        <taxon>Candidatus Auribacterota</taxon>
        <taxon>Candidatus Auribacteria</taxon>
        <taxon>Candidatus Auribacterales</taxon>
        <taxon>Candidatus Auribacteraceae</taxon>
        <taxon>Candidatus Auribacter</taxon>
    </lineage>
</organism>
<sequence length="617" mass="69052">MTELNQEQITTHDTNLLKCYTFTNFVVGDNNNFALAFARAVSESPGTEYNPLFLYSNVGLGKTHLMNSIGNAIIQRMPDKKVLYIPSQQFEAELVEAIQYNKIEEFRSKYINLDVLLLDDIQFIASRESAQQEFFHAFNSLFNNGKQIVLTSDRPPSVLSTLEQRLRSRFEGGIITEIHPPDLETRKAILCKKMQEKGVIVSDEVIHLLCDHIKDDIRKLEGALKETLAFAKLTNKPVTLEIAEQVINQKLAQYDKIQRGLNPLLDPNHPELLKQAEIKLQSPNDSAQAHPEQKQTLNIDVSLPPDPKKSMINMPGKSLQLDSTSPELPQEKTSSSKIDLSKTNLKRSSESSKINVSGAMPQQNVKEPEADLSTGGLSLTSAFTSNQIAQKLDQNKPEFITPSKSAQKTEHAPDQAPSVPAASAKTPEPAEPAQHQPAVPPTGAGLENDNAPSLTNIFSSREVKEKINKLIAVGADGEDSAAQESRTPTPSPQKSNVFVKEHKKKLDYELKYFDAIVKKVDKGKVTIIDFDAYETFREYLDQSHAFYKEENYQDGLDAIRKTKDAYYEMLSTEERKTTGAQVERTASFPWKKTIIISAIIMFSCFIAFIVWKTFFAA</sequence>
<evidence type="ECO:0000256" key="10">
    <source>
        <dbReference type="SAM" id="MobiDB-lite"/>
    </source>
</evidence>
<feature type="domain" description="AAA+ ATPase" evidence="12">
    <location>
        <begin position="48"/>
        <end position="176"/>
    </location>
</feature>
<evidence type="ECO:0000256" key="3">
    <source>
        <dbReference type="ARBA" id="ARBA00022705"/>
    </source>
</evidence>
<dbReference type="Gene3D" id="3.40.50.300">
    <property type="entry name" value="P-loop containing nucleotide triphosphate hydrolases"/>
    <property type="match status" value="1"/>
</dbReference>
<dbReference type="Pfam" id="PF00308">
    <property type="entry name" value="Bac_DnaA"/>
    <property type="match status" value="1"/>
</dbReference>
<reference evidence="13 14" key="1">
    <citation type="journal article" date="2017" name="ISME J.">
        <title>Energy and carbon metabolisms in a deep terrestrial subsurface fluid microbial community.</title>
        <authorList>
            <person name="Momper L."/>
            <person name="Jungbluth S.P."/>
            <person name="Lee M.D."/>
            <person name="Amend J.P."/>
        </authorList>
    </citation>
    <scope>NUCLEOTIDE SEQUENCE [LARGE SCALE GENOMIC DNA]</scope>
    <source>
        <strain evidence="13">SURF_26</strain>
    </source>
</reference>
<keyword evidence="11" id="KW-1133">Transmembrane helix</keyword>
<dbReference type="GO" id="GO:0006270">
    <property type="term" value="P:DNA replication initiation"/>
    <property type="evidence" value="ECO:0007669"/>
    <property type="project" value="TreeGrafter"/>
</dbReference>
<comment type="function">
    <text evidence="8">Plays an essential role in the initiation and regulation of chromosomal replication. ATP-DnaA binds to the origin of replication (oriC) to initiate formation of the DNA replication initiation complex once per cell cycle. Binds the DnaA box (a 9 base pair repeat at the origin) and separates the double-stranded (ds)DNA. Forms a right-handed helical filament on oriC DNA; dsDNA binds to the exterior of the filament while single-stranded (ss)DNA is stabiized in the filament's interior. The ATP-DnaA-oriC complex binds and stabilizes one strand of the AT-rich DNA unwinding element (DUE), permitting loading of DNA polymerase. After initiation quickly degrades to an ADP-DnaA complex that is not apt for DNA replication. Binds acidic phospholipids.</text>
</comment>
<feature type="region of interest" description="Disordered" evidence="10">
    <location>
        <begin position="282"/>
        <end position="373"/>
    </location>
</feature>
<dbReference type="CDD" id="cd00009">
    <property type="entry name" value="AAA"/>
    <property type="match status" value="1"/>
</dbReference>
<dbReference type="AlphaFoldDB" id="A0A3A4R2C0"/>
<feature type="region of interest" description="Disordered" evidence="10">
    <location>
        <begin position="403"/>
        <end position="453"/>
    </location>
</feature>
<dbReference type="GO" id="GO:0005886">
    <property type="term" value="C:plasma membrane"/>
    <property type="evidence" value="ECO:0007669"/>
    <property type="project" value="TreeGrafter"/>
</dbReference>
<dbReference type="InterPro" id="IPR027417">
    <property type="entry name" value="P-loop_NTPase"/>
</dbReference>
<gene>
    <name evidence="13" type="ORF">C4541_07685</name>
</gene>
<dbReference type="InterPro" id="IPR020591">
    <property type="entry name" value="Chromosome_initiator_DnaA-like"/>
</dbReference>
<evidence type="ECO:0000256" key="6">
    <source>
        <dbReference type="ARBA" id="ARBA00023121"/>
    </source>
</evidence>
<evidence type="ECO:0000256" key="1">
    <source>
        <dbReference type="ARBA" id="ARBA00006583"/>
    </source>
</evidence>
<accession>A0A3A4R2C0</accession>
<comment type="similarity">
    <text evidence="1 9">Belongs to the DnaA family.</text>
</comment>
<dbReference type="EMBL" id="QZJZ01000064">
    <property type="protein sequence ID" value="RJP58586.1"/>
    <property type="molecule type" value="Genomic_DNA"/>
</dbReference>
<dbReference type="GO" id="GO:0003688">
    <property type="term" value="F:DNA replication origin binding"/>
    <property type="evidence" value="ECO:0007669"/>
    <property type="project" value="TreeGrafter"/>
</dbReference>
<keyword evidence="7 8" id="KW-0238">DNA-binding</keyword>
<comment type="caution">
    <text evidence="13">The sequence shown here is derived from an EMBL/GenBank/DDBJ whole genome shotgun (WGS) entry which is preliminary data.</text>
</comment>
<keyword evidence="5 8" id="KW-0067">ATP-binding</keyword>
<dbReference type="PRINTS" id="PR00051">
    <property type="entry name" value="DNAA"/>
</dbReference>
<keyword evidence="11" id="KW-0472">Membrane</keyword>
<dbReference type="SMART" id="SM00382">
    <property type="entry name" value="AAA"/>
    <property type="match status" value="1"/>
</dbReference>
<feature type="compositionally biased region" description="Polar residues" evidence="10">
    <location>
        <begin position="320"/>
        <end position="343"/>
    </location>
</feature>
<name>A0A3A4R2C0_9BACT</name>
<dbReference type="InterPro" id="IPR003593">
    <property type="entry name" value="AAA+_ATPase"/>
</dbReference>
<proteinExistence type="inferred from homology"/>
<feature type="region of interest" description="Disordered" evidence="10">
    <location>
        <begin position="476"/>
        <end position="496"/>
    </location>
</feature>
<evidence type="ECO:0000256" key="2">
    <source>
        <dbReference type="ARBA" id="ARBA00022490"/>
    </source>
</evidence>
<evidence type="ECO:0000256" key="8">
    <source>
        <dbReference type="RuleBase" id="RU000577"/>
    </source>
</evidence>
<dbReference type="GO" id="GO:0005524">
    <property type="term" value="F:ATP binding"/>
    <property type="evidence" value="ECO:0007669"/>
    <property type="project" value="UniProtKB-KW"/>
</dbReference>
<evidence type="ECO:0000313" key="13">
    <source>
        <dbReference type="EMBL" id="RJP58586.1"/>
    </source>
</evidence>
<dbReference type="GO" id="GO:0008289">
    <property type="term" value="F:lipid binding"/>
    <property type="evidence" value="ECO:0007669"/>
    <property type="project" value="UniProtKB-KW"/>
</dbReference>
<dbReference type="Proteomes" id="UP000266426">
    <property type="component" value="Unassembled WGS sequence"/>
</dbReference>
<dbReference type="InterPro" id="IPR013317">
    <property type="entry name" value="DnaA_dom"/>
</dbReference>
<keyword evidence="4 8" id="KW-0547">Nucleotide-binding</keyword>
<keyword evidence="3 8" id="KW-0235">DNA replication</keyword>